<evidence type="ECO:0000256" key="2">
    <source>
        <dbReference type="ARBA" id="ARBA00022676"/>
    </source>
</evidence>
<name>A0A0F9ZTW2_TRIHA</name>
<reference evidence="6" key="1">
    <citation type="journal article" date="2015" name="Genome Announc.">
        <title>Draft whole-genome sequence of the biocontrol agent Trichoderma harzianum T6776.</title>
        <authorList>
            <person name="Baroncelli R."/>
            <person name="Piaggeschi G."/>
            <person name="Fiorini L."/>
            <person name="Bertolini E."/>
            <person name="Zapparata A."/>
            <person name="Pe M.E."/>
            <person name="Sarrocco S."/>
            <person name="Vannacci G."/>
        </authorList>
    </citation>
    <scope>NUCLEOTIDE SEQUENCE [LARGE SCALE GENOMIC DNA]</scope>
    <source>
        <strain evidence="6">T6776</strain>
    </source>
</reference>
<dbReference type="EMBL" id="JOKZ01000102">
    <property type="protein sequence ID" value="KKP03647.1"/>
    <property type="molecule type" value="Genomic_DNA"/>
</dbReference>
<dbReference type="AlphaFoldDB" id="A0A0F9ZTW2"/>
<accession>A0A0F9ZTW2</accession>
<evidence type="ECO:0000256" key="4">
    <source>
        <dbReference type="SAM" id="Phobius"/>
    </source>
</evidence>
<protein>
    <recommendedName>
        <fullName evidence="7">Glycosyltransferase family 25</fullName>
    </recommendedName>
</protein>
<dbReference type="PANTHER" id="PTHR10730">
    <property type="entry name" value="PROCOLLAGEN-LYSINE,2-OXOGLUTARATE 5-DIOXYGENASE/GLYCOSYLTRANSFERASE 25 FAMILY MEMBER"/>
    <property type="match status" value="1"/>
</dbReference>
<keyword evidence="2" id="KW-0328">Glycosyltransferase</keyword>
<dbReference type="OMA" id="MVYSTRR"/>
<dbReference type="InterPro" id="IPR050757">
    <property type="entry name" value="Collagen_mod_GT25"/>
</dbReference>
<organism evidence="5 6">
    <name type="scientific">Trichoderma harzianum</name>
    <name type="common">Hypocrea lixii</name>
    <dbReference type="NCBI Taxonomy" id="5544"/>
    <lineage>
        <taxon>Eukaryota</taxon>
        <taxon>Fungi</taxon>
        <taxon>Dikarya</taxon>
        <taxon>Ascomycota</taxon>
        <taxon>Pezizomycotina</taxon>
        <taxon>Sordariomycetes</taxon>
        <taxon>Hypocreomycetidae</taxon>
        <taxon>Hypocreales</taxon>
        <taxon>Hypocreaceae</taxon>
        <taxon>Trichoderma</taxon>
    </lineage>
</organism>
<dbReference type="CDD" id="cd06532">
    <property type="entry name" value="Glyco_transf_25"/>
    <property type="match status" value="1"/>
</dbReference>
<feature type="transmembrane region" description="Helical" evidence="4">
    <location>
        <begin position="16"/>
        <end position="34"/>
    </location>
</feature>
<comment type="similarity">
    <text evidence="1">Belongs to the glycosyltransferase 25 family.</text>
</comment>
<evidence type="ECO:0000256" key="3">
    <source>
        <dbReference type="ARBA" id="ARBA00022679"/>
    </source>
</evidence>
<comment type="caution">
    <text evidence="5">The sequence shown here is derived from an EMBL/GenBank/DDBJ whole genome shotgun (WGS) entry which is preliminary data.</text>
</comment>
<dbReference type="InterPro" id="IPR002654">
    <property type="entry name" value="Glyco_trans_25"/>
</dbReference>
<dbReference type="GO" id="GO:0016740">
    <property type="term" value="F:transferase activity"/>
    <property type="evidence" value="ECO:0007669"/>
    <property type="project" value="UniProtKB-KW"/>
</dbReference>
<keyword evidence="4" id="KW-0472">Membrane</keyword>
<dbReference type="OrthoDB" id="47375at2759"/>
<keyword evidence="4" id="KW-0812">Transmembrane</keyword>
<dbReference type="Proteomes" id="UP000034112">
    <property type="component" value="Unassembled WGS sequence"/>
</dbReference>
<gene>
    <name evidence="5" type="ORF">THAR02_04222</name>
</gene>
<evidence type="ECO:0000256" key="1">
    <source>
        <dbReference type="ARBA" id="ARBA00006721"/>
    </source>
</evidence>
<keyword evidence="3" id="KW-0808">Transferase</keyword>
<evidence type="ECO:0008006" key="7">
    <source>
        <dbReference type="Google" id="ProtNLM"/>
    </source>
</evidence>
<dbReference type="PANTHER" id="PTHR10730:SF53">
    <property type="entry name" value="GLYCOSYLTRANSFERASE 25 FAMILY MEMBER"/>
    <property type="match status" value="1"/>
</dbReference>
<keyword evidence="4" id="KW-1133">Transmembrane helix</keyword>
<evidence type="ECO:0000313" key="6">
    <source>
        <dbReference type="Proteomes" id="UP000034112"/>
    </source>
</evidence>
<sequence>MNASACLSGIRPRLRLLALAPVVVIAYIVTLIAIDEFFFASNRIVIKSVPVEKVGRHPQSTIGTENEDPEPTKSVQLDFERVINKTLGFEKVIAIGLPERSDKRDALELMASLSGFDIEWVDGVKPSSIPSKAVPYGIDPSAVQDNFLGSWRGHMNAIRQIVEQETGSALIMEDDMDWDIHLKSQLRDIARGARRILHEPSELPHSPYGDDWDVLWLGHCGEPFPETLEENAGLSSESIEKMSAKYFIQDDDTVPPYSQVSQLVDWSQYQPQTRIVHRTAAPICTFAYAVSQRGARKILYGLSVDGLHMAFDNSLAQLCRDAMYGLGRNQSSALNMKCISVNPTIMFHHKAKGLVASGSDIQNVGGDGSVREKGETESIRWSIRLNLQNILAGKRLEAQF</sequence>
<proteinExistence type="inferred from homology"/>
<evidence type="ECO:0000313" key="5">
    <source>
        <dbReference type="EMBL" id="KKP03647.1"/>
    </source>
</evidence>